<dbReference type="Gene3D" id="1.20.120.450">
    <property type="entry name" value="dinb family like domain"/>
    <property type="match status" value="1"/>
</dbReference>
<dbReference type="NCBIfam" id="TIGR03083">
    <property type="entry name" value="maleylpyruvate isomerase family mycothiol-dependent enzyme"/>
    <property type="match status" value="1"/>
</dbReference>
<protein>
    <submittedName>
        <fullName evidence="2">TIGR03086 family protein</fullName>
    </submittedName>
</protein>
<dbReference type="InterPro" id="IPR024344">
    <property type="entry name" value="MDMPI_metal-binding"/>
</dbReference>
<evidence type="ECO:0000259" key="1">
    <source>
        <dbReference type="Pfam" id="PF11716"/>
    </source>
</evidence>
<dbReference type="SUPFAM" id="SSF109854">
    <property type="entry name" value="DinB/YfiT-like putative metalloenzymes"/>
    <property type="match status" value="1"/>
</dbReference>
<accession>A0ABX1A1I0</accession>
<keyword evidence="3" id="KW-1185">Reference proteome</keyword>
<organism evidence="2 3">
    <name type="scientific">Actinacidiphila epipremni</name>
    <dbReference type="NCBI Taxonomy" id="2053013"/>
    <lineage>
        <taxon>Bacteria</taxon>
        <taxon>Bacillati</taxon>
        <taxon>Actinomycetota</taxon>
        <taxon>Actinomycetes</taxon>
        <taxon>Kitasatosporales</taxon>
        <taxon>Streptomycetaceae</taxon>
        <taxon>Actinacidiphila</taxon>
    </lineage>
</organism>
<dbReference type="EMBL" id="JAATEJ010000033">
    <property type="protein sequence ID" value="NJP47698.1"/>
    <property type="molecule type" value="Genomic_DNA"/>
</dbReference>
<dbReference type="NCBIfam" id="TIGR03086">
    <property type="entry name" value="TIGR03086 family metal-binding protein"/>
    <property type="match status" value="1"/>
</dbReference>
<dbReference type="InterPro" id="IPR034660">
    <property type="entry name" value="DinB/YfiT-like"/>
</dbReference>
<dbReference type="Pfam" id="PF11716">
    <property type="entry name" value="MDMPI_N"/>
    <property type="match status" value="1"/>
</dbReference>
<sequence>MPTNLDRVRALDAQAVRLSRDLVRQSTVADLHRPTPCAGWDLAELLGHMTAQHRGFAAAARGAGAEAAAWAVVATATPVTAYEAAAEDVTAAFAHLTDAQQGLVLPEFGTRTPFPAGQAIGFHLLDYLVHAWDVAATLDLPFDPGPDLPDAVLPLARAVPPASPAFAGAVPVPGDAGPLARILGTLGRTPRPEDY</sequence>
<evidence type="ECO:0000313" key="2">
    <source>
        <dbReference type="EMBL" id="NJP47698.1"/>
    </source>
</evidence>
<proteinExistence type="predicted"/>
<evidence type="ECO:0000313" key="3">
    <source>
        <dbReference type="Proteomes" id="UP000734511"/>
    </source>
</evidence>
<dbReference type="Proteomes" id="UP000734511">
    <property type="component" value="Unassembled WGS sequence"/>
</dbReference>
<gene>
    <name evidence="2" type="ORF">HCN08_30470</name>
</gene>
<reference evidence="2 3" key="1">
    <citation type="submission" date="2020-03" db="EMBL/GenBank/DDBJ databases">
        <title>WGS of actinomycetes isolated from Thailand.</title>
        <authorList>
            <person name="Thawai C."/>
        </authorList>
    </citation>
    <scope>NUCLEOTIDE SEQUENCE [LARGE SCALE GENOMIC DNA]</scope>
    <source>
        <strain evidence="2 3">PRB2-1</strain>
    </source>
</reference>
<name>A0ABX1A1I0_9ACTN</name>
<dbReference type="RefSeq" id="WP_167986533.1">
    <property type="nucleotide sequence ID" value="NZ_JAATEJ010000033.1"/>
</dbReference>
<comment type="caution">
    <text evidence="2">The sequence shown here is derived from an EMBL/GenBank/DDBJ whole genome shotgun (WGS) entry which is preliminary data.</text>
</comment>
<feature type="domain" description="Mycothiol-dependent maleylpyruvate isomerase metal-binding" evidence="1">
    <location>
        <begin position="14"/>
        <end position="135"/>
    </location>
</feature>
<dbReference type="InterPro" id="IPR017520">
    <property type="entry name" value="CHP03086"/>
</dbReference>
<dbReference type="InterPro" id="IPR017517">
    <property type="entry name" value="Maleyloyr_isom"/>
</dbReference>